<comment type="cofactor">
    <cofactor evidence="1">
        <name>FMN</name>
        <dbReference type="ChEBI" id="CHEBI:58210"/>
    </cofactor>
</comment>
<evidence type="ECO:0000256" key="2">
    <source>
        <dbReference type="ARBA" id="ARBA00022630"/>
    </source>
</evidence>
<dbReference type="InterPro" id="IPR005025">
    <property type="entry name" value="FMN_Rdtase-like_dom"/>
</dbReference>
<dbReference type="PROSITE" id="PS00201">
    <property type="entry name" value="FLAVODOXIN"/>
    <property type="match status" value="1"/>
</dbReference>
<dbReference type="GO" id="GO:0010181">
    <property type="term" value="F:FMN binding"/>
    <property type="evidence" value="ECO:0007669"/>
    <property type="project" value="InterPro"/>
</dbReference>
<gene>
    <name evidence="5" type="ORF">CGK74_07035</name>
</gene>
<comment type="caution">
    <text evidence="5">The sequence shown here is derived from an EMBL/GenBank/DDBJ whole genome shotgun (WGS) entry which is preliminary data.</text>
</comment>
<evidence type="ECO:0000259" key="4">
    <source>
        <dbReference type="PROSITE" id="PS50902"/>
    </source>
</evidence>
<evidence type="ECO:0000313" key="6">
    <source>
        <dbReference type="Proteomes" id="UP000215181"/>
    </source>
</evidence>
<keyword evidence="2" id="KW-0285">Flavoprotein</keyword>
<dbReference type="GO" id="GO:0009055">
    <property type="term" value="F:electron transfer activity"/>
    <property type="evidence" value="ECO:0007669"/>
    <property type="project" value="InterPro"/>
</dbReference>
<dbReference type="InterPro" id="IPR029039">
    <property type="entry name" value="Flavoprotein-like_sf"/>
</dbReference>
<feature type="domain" description="Flavodoxin-like" evidence="4">
    <location>
        <begin position="7"/>
        <end position="154"/>
    </location>
</feature>
<dbReference type="InterPro" id="IPR001226">
    <property type="entry name" value="Flavodoxin_CS"/>
</dbReference>
<proteinExistence type="predicted"/>
<reference evidence="5 6" key="1">
    <citation type="submission" date="2017-07" db="EMBL/GenBank/DDBJ databases">
        <title>Thauera sp. KNDSS-Mac4 genome sequence and assembly.</title>
        <authorList>
            <person name="Mayilraj S."/>
        </authorList>
    </citation>
    <scope>NUCLEOTIDE SEQUENCE [LARGE SCALE GENOMIC DNA]</scope>
    <source>
        <strain evidence="5 6">KNDSS-Mac4</strain>
    </source>
</reference>
<keyword evidence="3" id="KW-0288">FMN</keyword>
<organism evidence="5 6">
    <name type="scientific">Thauera propionica</name>
    <dbReference type="NCBI Taxonomy" id="2019431"/>
    <lineage>
        <taxon>Bacteria</taxon>
        <taxon>Pseudomonadati</taxon>
        <taxon>Pseudomonadota</taxon>
        <taxon>Betaproteobacteria</taxon>
        <taxon>Rhodocyclales</taxon>
        <taxon>Zoogloeaceae</taxon>
        <taxon>Thauera</taxon>
    </lineage>
</organism>
<keyword evidence="6" id="KW-1185">Reference proteome</keyword>
<dbReference type="GO" id="GO:0016491">
    <property type="term" value="F:oxidoreductase activity"/>
    <property type="evidence" value="ECO:0007669"/>
    <property type="project" value="InterPro"/>
</dbReference>
<dbReference type="AlphaFoldDB" id="A0A235EZW0"/>
<dbReference type="Proteomes" id="UP000215181">
    <property type="component" value="Unassembled WGS sequence"/>
</dbReference>
<evidence type="ECO:0000256" key="3">
    <source>
        <dbReference type="ARBA" id="ARBA00022643"/>
    </source>
</evidence>
<evidence type="ECO:0000256" key="1">
    <source>
        <dbReference type="ARBA" id="ARBA00001917"/>
    </source>
</evidence>
<sequence>MSPRKRLLVVFHTQSGNTAQLAEAVLRGANRVAETETRVLRAFDAGIDELLNCDGLLLGTPENFGYMSGALKDFFDRTYYPCQGRLVGLPYAVFVSAGNDGSGAVREIGRIANGYGWKCVAEPLIARKAIAPEHLSAAEELGEAMASGLAMGIF</sequence>
<dbReference type="EMBL" id="NOIH01000007">
    <property type="protein sequence ID" value="OYD54540.1"/>
    <property type="molecule type" value="Genomic_DNA"/>
</dbReference>
<evidence type="ECO:0000313" key="5">
    <source>
        <dbReference type="EMBL" id="OYD54540.1"/>
    </source>
</evidence>
<protein>
    <submittedName>
        <fullName evidence="5">Flavodoxin</fullName>
    </submittedName>
</protein>
<dbReference type="SUPFAM" id="SSF52218">
    <property type="entry name" value="Flavoproteins"/>
    <property type="match status" value="1"/>
</dbReference>
<dbReference type="Gene3D" id="3.40.50.360">
    <property type="match status" value="1"/>
</dbReference>
<dbReference type="Pfam" id="PF03358">
    <property type="entry name" value="FMN_red"/>
    <property type="match status" value="1"/>
</dbReference>
<dbReference type="RefSeq" id="WP_094267773.1">
    <property type="nucleotide sequence ID" value="NZ_NOIH01000007.1"/>
</dbReference>
<dbReference type="OrthoDB" id="5736081at2"/>
<accession>A0A235EZW0</accession>
<dbReference type="InterPro" id="IPR008254">
    <property type="entry name" value="Flavodoxin/NO_synth"/>
</dbReference>
<dbReference type="PROSITE" id="PS50902">
    <property type="entry name" value="FLAVODOXIN_LIKE"/>
    <property type="match status" value="1"/>
</dbReference>
<name>A0A235EZW0_9RHOO</name>